<gene>
    <name evidence="1" type="ORF">EFLFYP64_02044</name>
</gene>
<protein>
    <submittedName>
        <fullName evidence="1">Uncharacterized protein</fullName>
    </submittedName>
</protein>
<dbReference type="RefSeq" id="WP_187361945.1">
    <property type="nucleotide sequence ID" value="NZ_CACRTQ010000058.1"/>
</dbReference>
<organism evidence="1">
    <name type="scientific">Enterococcus faecium</name>
    <name type="common">Streptococcus faecium</name>
    <dbReference type="NCBI Taxonomy" id="1352"/>
    <lineage>
        <taxon>Bacteria</taxon>
        <taxon>Bacillati</taxon>
        <taxon>Bacillota</taxon>
        <taxon>Bacilli</taxon>
        <taxon>Lactobacillales</taxon>
        <taxon>Enterococcaceae</taxon>
        <taxon>Enterococcus</taxon>
    </lineage>
</organism>
<reference evidence="1" key="1">
    <citation type="submission" date="2019-11" db="EMBL/GenBank/DDBJ databases">
        <authorList>
            <person name="Feng L."/>
        </authorList>
    </citation>
    <scope>NUCLEOTIDE SEQUENCE</scope>
    <source>
        <strain evidence="1">EFaeciumLFYP64</strain>
    </source>
</reference>
<evidence type="ECO:0000313" key="1">
    <source>
        <dbReference type="EMBL" id="VYU37172.1"/>
    </source>
</evidence>
<dbReference type="EMBL" id="CACRTQ010000058">
    <property type="protein sequence ID" value="VYU37172.1"/>
    <property type="molecule type" value="Genomic_DNA"/>
</dbReference>
<proteinExistence type="predicted"/>
<dbReference type="AlphaFoldDB" id="A0A6N3E8Z5"/>
<accession>A0A6N3E8Z5</accession>
<name>A0A6N3E8Z5_ENTFC</name>
<sequence>MISNLKLILPLLKKIIIFIHGHHEELEKYASYTAEIYAAVAKAAKQRQKNKQN</sequence>